<keyword evidence="1" id="KW-0812">Transmembrane</keyword>
<gene>
    <name evidence="2" type="ORF">CQ12_12075</name>
</gene>
<dbReference type="PANTHER" id="PTHR38446">
    <property type="entry name" value="BLL0914 PROTEIN"/>
    <property type="match status" value="1"/>
</dbReference>
<feature type="transmembrane region" description="Helical" evidence="1">
    <location>
        <begin position="28"/>
        <end position="54"/>
    </location>
</feature>
<dbReference type="Proteomes" id="UP000050863">
    <property type="component" value="Unassembled WGS sequence"/>
</dbReference>
<evidence type="ECO:0000313" key="3">
    <source>
        <dbReference type="Proteomes" id="UP000050863"/>
    </source>
</evidence>
<keyword evidence="1" id="KW-1133">Transmembrane helix</keyword>
<keyword evidence="1" id="KW-0472">Membrane</keyword>
<proteinExistence type="predicted"/>
<keyword evidence="3" id="KW-1185">Reference proteome</keyword>
<feature type="transmembrane region" description="Helical" evidence="1">
    <location>
        <begin position="102"/>
        <end position="122"/>
    </location>
</feature>
<feature type="transmembrane region" description="Helical" evidence="1">
    <location>
        <begin position="75"/>
        <end position="96"/>
    </location>
</feature>
<reference evidence="2 3" key="1">
    <citation type="submission" date="2014-03" db="EMBL/GenBank/DDBJ databases">
        <title>Bradyrhizobium valentinum sp. nov., isolated from effective nodules of Lupinus mariae-josephae, a lupine endemic of basic-lime soils in Eastern Spain.</title>
        <authorList>
            <person name="Duran D."/>
            <person name="Rey L."/>
            <person name="Navarro A."/>
            <person name="Busquets A."/>
            <person name="Imperial J."/>
            <person name="Ruiz-Argueso T."/>
        </authorList>
    </citation>
    <scope>NUCLEOTIDE SEQUENCE [LARGE SCALE GENOMIC DNA]</scope>
    <source>
        <strain evidence="2 3">PAC68</strain>
    </source>
</reference>
<name>A0A0R3L6T1_9BRAD</name>
<accession>A0A0R3L6T1</accession>
<feature type="transmembrane region" description="Helical" evidence="1">
    <location>
        <begin position="129"/>
        <end position="146"/>
    </location>
</feature>
<dbReference type="EMBL" id="LLXZ01000141">
    <property type="protein sequence ID" value="KRR03660.1"/>
    <property type="molecule type" value="Genomic_DNA"/>
</dbReference>
<evidence type="ECO:0008006" key="4">
    <source>
        <dbReference type="Google" id="ProtNLM"/>
    </source>
</evidence>
<dbReference type="AlphaFoldDB" id="A0A0R3L6T1"/>
<dbReference type="InterPro" id="IPR009732">
    <property type="entry name" value="DUF1304"/>
</dbReference>
<dbReference type="PANTHER" id="PTHR38446:SF1">
    <property type="entry name" value="BLL0914 PROTEIN"/>
    <property type="match status" value="1"/>
</dbReference>
<evidence type="ECO:0000256" key="1">
    <source>
        <dbReference type="SAM" id="Phobius"/>
    </source>
</evidence>
<sequence length="147" mass="15731">MSAEHAALFTRSVLASTRIPLPVGGPHMIFIANALVAVVAALHGFFLVLEMFLWDKPLGLKIFRNTIEKATDSKVLAANQGLYNGFLAAGLVWGLVHPNPAFAFQIKVFFLLCVIAAGAYGAATVSRRILYVQAAPAALALVLLWLA</sequence>
<dbReference type="STRING" id="280332.CQ12_12075"/>
<comment type="caution">
    <text evidence="2">The sequence shown here is derived from an EMBL/GenBank/DDBJ whole genome shotgun (WGS) entry which is preliminary data.</text>
</comment>
<protein>
    <recommendedName>
        <fullName evidence="4">Epimerase</fullName>
    </recommendedName>
</protein>
<evidence type="ECO:0000313" key="2">
    <source>
        <dbReference type="EMBL" id="KRR03660.1"/>
    </source>
</evidence>
<organism evidence="2 3">
    <name type="scientific">Bradyrhizobium jicamae</name>
    <dbReference type="NCBI Taxonomy" id="280332"/>
    <lineage>
        <taxon>Bacteria</taxon>
        <taxon>Pseudomonadati</taxon>
        <taxon>Pseudomonadota</taxon>
        <taxon>Alphaproteobacteria</taxon>
        <taxon>Hyphomicrobiales</taxon>
        <taxon>Nitrobacteraceae</taxon>
        <taxon>Bradyrhizobium</taxon>
    </lineage>
</organism>
<dbReference type="Pfam" id="PF06993">
    <property type="entry name" value="DUF1304"/>
    <property type="match status" value="1"/>
</dbReference>